<organism evidence="4 5">
    <name type="scientific">Lactuca sativa</name>
    <name type="common">Garden lettuce</name>
    <dbReference type="NCBI Taxonomy" id="4236"/>
    <lineage>
        <taxon>Eukaryota</taxon>
        <taxon>Viridiplantae</taxon>
        <taxon>Streptophyta</taxon>
        <taxon>Embryophyta</taxon>
        <taxon>Tracheophyta</taxon>
        <taxon>Spermatophyta</taxon>
        <taxon>Magnoliopsida</taxon>
        <taxon>eudicotyledons</taxon>
        <taxon>Gunneridae</taxon>
        <taxon>Pentapetalae</taxon>
        <taxon>asterids</taxon>
        <taxon>campanulids</taxon>
        <taxon>Asterales</taxon>
        <taxon>Asteraceae</taxon>
        <taxon>Cichorioideae</taxon>
        <taxon>Cichorieae</taxon>
        <taxon>Lactucinae</taxon>
        <taxon>Lactuca</taxon>
    </lineage>
</organism>
<evidence type="ECO:0000313" key="4">
    <source>
        <dbReference type="EMBL" id="KAJ0207713.1"/>
    </source>
</evidence>
<feature type="region of interest" description="Disordered" evidence="2">
    <location>
        <begin position="201"/>
        <end position="277"/>
    </location>
</feature>
<dbReference type="Pfam" id="PF13837">
    <property type="entry name" value="Myb_DNA-bind_4"/>
    <property type="match status" value="1"/>
</dbReference>
<accession>A0A9R1VNB2</accession>
<dbReference type="OrthoDB" id="1843873at2759"/>
<keyword evidence="5" id="KW-1185">Reference proteome</keyword>
<comment type="caution">
    <text evidence="4">The sequence shown here is derived from an EMBL/GenBank/DDBJ whole genome shotgun (WGS) entry which is preliminary data.</text>
</comment>
<name>A0A9R1VNB2_LACSA</name>
<feature type="coiled-coil region" evidence="1">
    <location>
        <begin position="291"/>
        <end position="325"/>
    </location>
</feature>
<protein>
    <recommendedName>
        <fullName evidence="3">Myb-like domain-containing protein</fullName>
    </recommendedName>
</protein>
<evidence type="ECO:0000256" key="1">
    <source>
        <dbReference type="SAM" id="Coils"/>
    </source>
</evidence>
<proteinExistence type="predicted"/>
<evidence type="ECO:0000256" key="2">
    <source>
        <dbReference type="SAM" id="MobiDB-lite"/>
    </source>
</evidence>
<dbReference type="InterPro" id="IPR001005">
    <property type="entry name" value="SANT/Myb"/>
</dbReference>
<dbReference type="PANTHER" id="PTHR33492">
    <property type="entry name" value="OSJNBA0043A12.37 PROTEIN-RELATED"/>
    <property type="match status" value="1"/>
</dbReference>
<dbReference type="Gene3D" id="1.10.10.60">
    <property type="entry name" value="Homeodomain-like"/>
    <property type="match status" value="1"/>
</dbReference>
<dbReference type="PANTHER" id="PTHR33492:SF11">
    <property type="entry name" value="OS04G0670900 PROTEIN"/>
    <property type="match status" value="1"/>
</dbReference>
<sequence>MYILNTLASEMEYSSCNAAIMSEPPNTSTTTPPNIVNVTPYPAIAYKNHHLPPITHGGATTSNVVLLPASNHREYRKGNWTLEETLVLITAKKLDDERRINATTSATANSRAATGGELRWKWVENYCWSNGCFRSQNQCNDKWDNLLRDYKKVREYELRSPAQNRPSYWSMDKTQRKDRNLPSNLLLNIYEALNDVVQKKTPQRHCLPQQQPPLAVLPPPQPPPSSLPPPQPSSSQHHPPPPPPPPPPASEASVESSETEGEDADNDNKRRRVRDIGSSIVHSTRVLSETLKRFEEKKEKRHRELMELEEQRLHLEETRNEVNRQGITGLITSINKLSDAIYALISEKRDRP</sequence>
<feature type="domain" description="Myb-like" evidence="3">
    <location>
        <begin position="72"/>
        <end position="147"/>
    </location>
</feature>
<gene>
    <name evidence="4" type="ORF">LSAT_V11C500242190</name>
</gene>
<feature type="compositionally biased region" description="Pro residues" evidence="2">
    <location>
        <begin position="215"/>
        <end position="249"/>
    </location>
</feature>
<dbReference type="InterPro" id="IPR044822">
    <property type="entry name" value="Myb_DNA-bind_4"/>
</dbReference>
<evidence type="ECO:0000313" key="5">
    <source>
        <dbReference type="Proteomes" id="UP000235145"/>
    </source>
</evidence>
<reference evidence="4 5" key="1">
    <citation type="journal article" date="2017" name="Nat. Commun.">
        <title>Genome assembly with in vitro proximity ligation data and whole-genome triplication in lettuce.</title>
        <authorList>
            <person name="Reyes-Chin-Wo S."/>
            <person name="Wang Z."/>
            <person name="Yang X."/>
            <person name="Kozik A."/>
            <person name="Arikit S."/>
            <person name="Song C."/>
            <person name="Xia L."/>
            <person name="Froenicke L."/>
            <person name="Lavelle D.O."/>
            <person name="Truco M.J."/>
            <person name="Xia R."/>
            <person name="Zhu S."/>
            <person name="Xu C."/>
            <person name="Xu H."/>
            <person name="Xu X."/>
            <person name="Cox K."/>
            <person name="Korf I."/>
            <person name="Meyers B.C."/>
            <person name="Michelmore R.W."/>
        </authorList>
    </citation>
    <scope>NUCLEOTIDE SEQUENCE [LARGE SCALE GENOMIC DNA]</scope>
    <source>
        <strain evidence="5">cv. Salinas</strain>
        <tissue evidence="4">Seedlings</tissue>
    </source>
</reference>
<dbReference type="Proteomes" id="UP000235145">
    <property type="component" value="Unassembled WGS sequence"/>
</dbReference>
<dbReference type="EMBL" id="NBSK02000005">
    <property type="protein sequence ID" value="KAJ0207713.1"/>
    <property type="molecule type" value="Genomic_DNA"/>
</dbReference>
<keyword evidence="1" id="KW-0175">Coiled coil</keyword>
<dbReference type="AlphaFoldDB" id="A0A9R1VNB2"/>
<dbReference type="PROSITE" id="PS50090">
    <property type="entry name" value="MYB_LIKE"/>
    <property type="match status" value="1"/>
</dbReference>
<evidence type="ECO:0000259" key="3">
    <source>
        <dbReference type="PROSITE" id="PS50090"/>
    </source>
</evidence>